<evidence type="ECO:0000313" key="2">
    <source>
        <dbReference type="EMBL" id="SET17563.1"/>
    </source>
</evidence>
<evidence type="ECO:0000256" key="1">
    <source>
        <dbReference type="SAM" id="MobiDB-lite"/>
    </source>
</evidence>
<dbReference type="RefSeq" id="WP_090868872.1">
    <property type="nucleotide sequence ID" value="NZ_FOHE01000006.1"/>
</dbReference>
<name>A0A1I0CDQ8_9BACI</name>
<dbReference type="AlphaFoldDB" id="A0A1I0CDQ8"/>
<proteinExistence type="predicted"/>
<dbReference type="OrthoDB" id="2971589at2"/>
<accession>A0A1I0CDQ8</accession>
<reference evidence="2 3" key="1">
    <citation type="submission" date="2016-10" db="EMBL/GenBank/DDBJ databases">
        <authorList>
            <person name="de Groot N.N."/>
        </authorList>
    </citation>
    <scope>NUCLEOTIDE SEQUENCE [LARGE SCALE GENOMIC DNA]</scope>
    <source>
        <strain evidence="2 3">IBRC-M 10780</strain>
    </source>
</reference>
<organism evidence="2 3">
    <name type="scientific">Oceanobacillus limi</name>
    <dbReference type="NCBI Taxonomy" id="930131"/>
    <lineage>
        <taxon>Bacteria</taxon>
        <taxon>Bacillati</taxon>
        <taxon>Bacillota</taxon>
        <taxon>Bacilli</taxon>
        <taxon>Bacillales</taxon>
        <taxon>Bacillaceae</taxon>
        <taxon>Oceanobacillus</taxon>
    </lineage>
</organism>
<dbReference type="Proteomes" id="UP000198618">
    <property type="component" value="Unassembled WGS sequence"/>
</dbReference>
<evidence type="ECO:0000313" key="3">
    <source>
        <dbReference type="Proteomes" id="UP000198618"/>
    </source>
</evidence>
<feature type="region of interest" description="Disordered" evidence="1">
    <location>
        <begin position="1"/>
        <end position="60"/>
    </location>
</feature>
<gene>
    <name evidence="2" type="ORF">SAMN05216389_106174</name>
</gene>
<dbReference type="EMBL" id="FOHE01000006">
    <property type="protein sequence ID" value="SET17563.1"/>
    <property type="molecule type" value="Genomic_DNA"/>
</dbReference>
<sequence>MNNNQDYKESEQHFDGIQESIINDPLGKQMGLQVDTKEDPKNKNPYNVKLKKDPQMDKLK</sequence>
<feature type="compositionally biased region" description="Basic and acidic residues" evidence="1">
    <location>
        <begin position="1"/>
        <end position="16"/>
    </location>
</feature>
<keyword evidence="3" id="KW-1185">Reference proteome</keyword>
<protein>
    <submittedName>
        <fullName evidence="2">Uncharacterized protein</fullName>
    </submittedName>
</protein>
<feature type="compositionally biased region" description="Basic and acidic residues" evidence="1">
    <location>
        <begin position="50"/>
        <end position="60"/>
    </location>
</feature>